<dbReference type="InterPro" id="IPR001375">
    <property type="entry name" value="Peptidase_S9_cat"/>
</dbReference>
<proteinExistence type="inferred from homology"/>
<evidence type="ECO:0000256" key="7">
    <source>
        <dbReference type="ARBA" id="ARBA00022801"/>
    </source>
</evidence>
<dbReference type="GO" id="GO:0006508">
    <property type="term" value="P:proteolysis"/>
    <property type="evidence" value="ECO:0007669"/>
    <property type="project" value="InterPro"/>
</dbReference>
<dbReference type="AlphaFoldDB" id="A0A5C5FUI2"/>
<dbReference type="Proteomes" id="UP000311382">
    <property type="component" value="Unassembled WGS sequence"/>
</dbReference>
<protein>
    <recommendedName>
        <fullName evidence="5">acylaminoacyl-peptidase</fullName>
        <ecNumber evidence="5">3.4.19.1</ecNumber>
    </recommendedName>
    <alternativeName>
        <fullName evidence="8">Dipeptidyl-peptidase V</fullName>
    </alternativeName>
</protein>
<keyword evidence="13" id="KW-1185">Reference proteome</keyword>
<accession>A0A5C5FUI2</accession>
<evidence type="ECO:0000313" key="13">
    <source>
        <dbReference type="Proteomes" id="UP000311382"/>
    </source>
</evidence>
<evidence type="ECO:0000256" key="3">
    <source>
        <dbReference type="ARBA" id="ARBA00010040"/>
    </source>
</evidence>
<comment type="catalytic activity">
    <reaction evidence="1">
        <text>Cleavage of an N-acetyl or N-formyl amino acid from the N-terminus of a polypeptide.</text>
        <dbReference type="EC" id="3.4.19.1"/>
    </reaction>
</comment>
<evidence type="ECO:0000259" key="11">
    <source>
        <dbReference type="Pfam" id="PF19283"/>
    </source>
</evidence>
<evidence type="ECO:0000256" key="9">
    <source>
        <dbReference type="SAM" id="MobiDB-lite"/>
    </source>
</evidence>
<evidence type="ECO:0000256" key="8">
    <source>
        <dbReference type="ARBA" id="ARBA00032829"/>
    </source>
</evidence>
<organism evidence="12 13">
    <name type="scientific">Rhodotorula diobovata</name>
    <dbReference type="NCBI Taxonomy" id="5288"/>
    <lineage>
        <taxon>Eukaryota</taxon>
        <taxon>Fungi</taxon>
        <taxon>Dikarya</taxon>
        <taxon>Basidiomycota</taxon>
        <taxon>Pucciniomycotina</taxon>
        <taxon>Microbotryomycetes</taxon>
        <taxon>Sporidiobolales</taxon>
        <taxon>Sporidiobolaceae</taxon>
        <taxon>Rhodotorula</taxon>
    </lineage>
</organism>
<dbReference type="STRING" id="5288.A0A5C5FUI2"/>
<evidence type="ECO:0000256" key="6">
    <source>
        <dbReference type="ARBA" id="ARBA00022490"/>
    </source>
</evidence>
<name>A0A5C5FUI2_9BASI</name>
<dbReference type="Gene3D" id="3.40.50.1820">
    <property type="entry name" value="alpha/beta hydrolase"/>
    <property type="match status" value="1"/>
</dbReference>
<dbReference type="GO" id="GO:0008242">
    <property type="term" value="F:omega peptidase activity"/>
    <property type="evidence" value="ECO:0007669"/>
    <property type="project" value="UniProtKB-EC"/>
</dbReference>
<keyword evidence="6" id="KW-0963">Cytoplasm</keyword>
<dbReference type="InterPro" id="IPR029058">
    <property type="entry name" value="AB_hydrolase_fold"/>
</dbReference>
<keyword evidence="7 12" id="KW-0378">Hydrolase</keyword>
<dbReference type="OrthoDB" id="43744at2759"/>
<comment type="caution">
    <text evidence="12">The sequence shown here is derived from an EMBL/GenBank/DDBJ whole genome shotgun (WGS) entry which is preliminary data.</text>
</comment>
<dbReference type="PANTHER" id="PTHR42776">
    <property type="entry name" value="SERINE PEPTIDASE S9 FAMILY MEMBER"/>
    <property type="match status" value="1"/>
</dbReference>
<feature type="domain" description="Acylamino-acid-releasing enzyme N-terminal" evidence="11">
    <location>
        <begin position="32"/>
        <end position="437"/>
    </location>
</feature>
<dbReference type="SUPFAM" id="SSF53474">
    <property type="entry name" value="alpha/beta-Hydrolases"/>
    <property type="match status" value="1"/>
</dbReference>
<feature type="region of interest" description="Disordered" evidence="9">
    <location>
        <begin position="1"/>
        <end position="22"/>
    </location>
</feature>
<evidence type="ECO:0000259" key="10">
    <source>
        <dbReference type="Pfam" id="PF00326"/>
    </source>
</evidence>
<reference evidence="12 13" key="1">
    <citation type="submission" date="2019-03" db="EMBL/GenBank/DDBJ databases">
        <title>Rhodosporidium diobovatum UCD-FST 08-225 genome sequencing, assembly, and annotation.</title>
        <authorList>
            <person name="Fakankun I.U."/>
            <person name="Fristensky B."/>
            <person name="Levin D.B."/>
        </authorList>
    </citation>
    <scope>NUCLEOTIDE SEQUENCE [LARGE SCALE GENOMIC DNA]</scope>
    <source>
        <strain evidence="12 13">UCD-FST 08-225</strain>
    </source>
</reference>
<dbReference type="Pfam" id="PF19283">
    <property type="entry name" value="APEH_N"/>
    <property type="match status" value="1"/>
</dbReference>
<comment type="similarity">
    <text evidence="3">Belongs to the peptidase S9C family.</text>
</comment>
<evidence type="ECO:0000313" key="12">
    <source>
        <dbReference type="EMBL" id="TNY20390.1"/>
    </source>
</evidence>
<comment type="subunit">
    <text evidence="4">Homotetramer.</text>
</comment>
<dbReference type="GO" id="GO:0004252">
    <property type="term" value="F:serine-type endopeptidase activity"/>
    <property type="evidence" value="ECO:0007669"/>
    <property type="project" value="TreeGrafter"/>
</dbReference>
<dbReference type="EC" id="3.4.19.1" evidence="5"/>
<feature type="domain" description="Peptidase S9 prolyl oligopeptidase catalytic" evidence="10">
    <location>
        <begin position="583"/>
        <end position="798"/>
    </location>
</feature>
<evidence type="ECO:0000256" key="5">
    <source>
        <dbReference type="ARBA" id="ARBA00012917"/>
    </source>
</evidence>
<dbReference type="PANTHER" id="PTHR42776:SF4">
    <property type="entry name" value="ACYLAMINO-ACID-RELEASING ENZYME"/>
    <property type="match status" value="1"/>
</dbReference>
<gene>
    <name evidence="12" type="ORF">DMC30DRAFT_255097</name>
</gene>
<evidence type="ECO:0000256" key="2">
    <source>
        <dbReference type="ARBA" id="ARBA00004496"/>
    </source>
</evidence>
<dbReference type="Pfam" id="PF00326">
    <property type="entry name" value="Peptidase_S9"/>
    <property type="match status" value="1"/>
</dbReference>
<dbReference type="InterPro" id="IPR045550">
    <property type="entry name" value="AARE_N"/>
</dbReference>
<evidence type="ECO:0000256" key="1">
    <source>
        <dbReference type="ARBA" id="ARBA00000721"/>
    </source>
</evidence>
<sequence length="802" mass="85933">MTRIQPSSSPVPPVSPKDDESEISRAFDHAVELFEAPAVTGARFVGSTSEDKATSTLLLSLSQRSLSGLTKRSATQSLVLGSADSNILATTPLVYASEEVKHVSLSPDGAKQAVFRVIPAKEGKAARKVIEVVRVTDGRKEDELDVSDAHGDWYFDATFGPPSWHPSSTSLVYTAEAPPPKPDPAAKRPAAAKFHYEPDFGETFTGKREPTLFLVVLAASSFQAALRQDKPEASVHRLTSPDLAGPVVFGQPAFLPDTERPSLVATGYAPTDDGRKLGIVYCTNRRARIFALSIAAEEDQEADKHGYRAVAATPVSAAERSARSARVLPSTSGPTRVVYLSNRLGGPHASCAALQLATLSATLSVDEDCTVVPVVDVPDTKRSGDPFPGLYVDQLPQEPFLVGEAGEVAVAMTSVWRARRVPVVVGLESGSVTSLAPWPEPRTSVDAALPYLYLSKDQTGGAEQLESFGVLGTDGRDRVVALRSGPGAPPRLVIARVGGGSAAEWKLLKATPASEELATALSHISYTVLPLPKFEPTELVLISPIPIDPAAESHVNLPPLVVIPHGGPHGASTTDWNYGVAALVLAGYRVVLVNYNGSVGYGQREIEALPPLLGELEVEATLGAGHYLNALSLASRTRGKKLLMGGSHGGWIASHLTARWPDEFDACVQRNPVVDLVSNLSMTDIPDWVAEESGFAYPLDAPPALVDPEAFKRYYDVSPMRHAENVKTPTLLLIGLDDRRVPPNQGRAWFHALKRRPKGKDQVDVEMLTFPGNGHPIDSTVEAEWCAFEAGVKWLAKYTSWE</sequence>
<evidence type="ECO:0000256" key="4">
    <source>
        <dbReference type="ARBA" id="ARBA00011881"/>
    </source>
</evidence>
<comment type="subcellular location">
    <subcellularLocation>
        <location evidence="2">Cytoplasm</location>
    </subcellularLocation>
</comment>
<dbReference type="GO" id="GO:0005737">
    <property type="term" value="C:cytoplasm"/>
    <property type="evidence" value="ECO:0007669"/>
    <property type="project" value="UniProtKB-SubCell"/>
</dbReference>
<dbReference type="EMBL" id="SOZI01000068">
    <property type="protein sequence ID" value="TNY20390.1"/>
    <property type="molecule type" value="Genomic_DNA"/>
</dbReference>